<dbReference type="SUPFAM" id="SSF52743">
    <property type="entry name" value="Subtilisin-like"/>
    <property type="match status" value="1"/>
</dbReference>
<dbReference type="Gene3D" id="3.40.50.200">
    <property type="entry name" value="Peptidase S8/S53 domain"/>
    <property type="match status" value="1"/>
</dbReference>
<dbReference type="EMBL" id="BA000004">
    <property type="protein sequence ID" value="BAB04415.1"/>
    <property type="molecule type" value="Genomic_DNA"/>
</dbReference>
<protein>
    <submittedName>
        <fullName evidence="18">Prepro-alkaline protease</fullName>
    </submittedName>
</protein>
<keyword evidence="4" id="KW-0134">Cell wall</keyword>
<dbReference type="GO" id="GO:0004252">
    <property type="term" value="F:serine-type endopeptidase activity"/>
    <property type="evidence" value="ECO:0007669"/>
    <property type="project" value="UniProtKB-UniRule"/>
</dbReference>
<dbReference type="PROSITE" id="PS00137">
    <property type="entry name" value="SUBTILASE_HIS"/>
    <property type="match status" value="1"/>
</dbReference>
<dbReference type="RefSeq" id="WP_010896869.1">
    <property type="nucleotide sequence ID" value="NC_002570.2"/>
</dbReference>
<evidence type="ECO:0000256" key="10">
    <source>
        <dbReference type="ARBA" id="ARBA00022825"/>
    </source>
</evidence>
<keyword evidence="10 13" id="KW-0720">Serine protease</keyword>
<feature type="compositionally biased region" description="Acidic residues" evidence="14">
    <location>
        <begin position="381"/>
        <end position="390"/>
    </location>
</feature>
<dbReference type="HOGENOM" id="CLU_354394_0_0_9"/>
<sequence>MNKRLKRWSAIMSIVLLVNLLVPVGTFADTDEEEKVDIIVTYKDVVSESPDSRLSVYENEQTMKTLPIKTMTVPVSEVERLKEDPNVVSVSLDQPLQLMSDTRELGEHDWNNDMVKAFDAWDDGYTGKGVKVAVFDTGFDGHQDITYAGGHSVFEGEPYTHDHHGHGTHVAGIIGAREGTLHQGIAPDVQLYGVKVFSQEKGGNTSDLIAGIDWAIQEGMDIINMSLGYTNEVPAVHTAIKQAVAQEILVVAASGNGGKADGSGETIEYPAKYDEVIAVASVDKEMKRTNTSATGVENELAAPGHLIGGLAPGNKYVFMSGTSQATPHVTSLAAILMGKHPELSSQQIRALLVEQSLDLGSEGHDRLYGYGLAQYVSSTPPDEEENEESPAENPQEQPSDGKENEGSEDQGSTPPDEEENEESPAEDPQEQPSDGKENKGSENQGSTPPDEEENEESPAEVPQEQPSDGKENEGSEDQGSTPPDEEENEESPAEDPQEQPSDGKENEESKNPDSAPPAGEKEGKQTARVQVKPVNLGGVAIVSNADVASVLDNGTLVVFFDSALDDLTRLALTADQVKELKDRGITLVIAKHDLELVIPHGVFKAGDVVIEFERVVGKGIPYAGQAKSTVYQFKIIQNGQQVRHFDEEIEMGFRVDQEKNVNNLKIYYWNESLNEWEKIGGNYQEGFIVARTNHFSTYTVFDSAVFEETKSGTPISGGKTNGNSTTEGTTNRGTSKNGTGSEPQAEESNEQNNKDGTLPKTATNLYNSLAIGALLLLIGFVLLRKSKRRIVE</sequence>
<accession>Q9KF03</accession>
<keyword evidence="9 13" id="KW-0378">Hydrolase</keyword>
<proteinExistence type="inferred from homology"/>
<evidence type="ECO:0000256" key="8">
    <source>
        <dbReference type="ARBA" id="ARBA00022729"/>
    </source>
</evidence>
<evidence type="ECO:0000256" key="4">
    <source>
        <dbReference type="ARBA" id="ARBA00022512"/>
    </source>
</evidence>
<dbReference type="STRING" id="272558.gene:10726570"/>
<evidence type="ECO:0000256" key="12">
    <source>
        <dbReference type="ARBA" id="ARBA00023088"/>
    </source>
</evidence>
<dbReference type="InterPro" id="IPR022398">
    <property type="entry name" value="Peptidase_S8_His-AS"/>
</dbReference>
<dbReference type="InterPro" id="IPR015500">
    <property type="entry name" value="Peptidase_S8_subtilisin-rel"/>
</dbReference>
<dbReference type="InterPro" id="IPR019931">
    <property type="entry name" value="LPXTG_anchor"/>
</dbReference>
<comment type="similarity">
    <text evidence="3 13">Belongs to the peptidase S8 family.</text>
</comment>
<keyword evidence="15" id="KW-1133">Transmembrane helix</keyword>
<dbReference type="PIR" id="H83736">
    <property type="entry name" value="H83736"/>
</dbReference>
<feature type="active site" description="Charge relay system" evidence="13">
    <location>
        <position position="166"/>
    </location>
</feature>
<dbReference type="Proteomes" id="UP000001258">
    <property type="component" value="Chromosome"/>
</dbReference>
<dbReference type="InterPro" id="IPR034202">
    <property type="entry name" value="Subtilisin_Carlsberg-like"/>
</dbReference>
<dbReference type="PROSITE" id="PS51892">
    <property type="entry name" value="SUBTILASE"/>
    <property type="match status" value="1"/>
</dbReference>
<feature type="compositionally biased region" description="Acidic residues" evidence="14">
    <location>
        <begin position="483"/>
        <end position="497"/>
    </location>
</feature>
<keyword evidence="15" id="KW-0472">Membrane</keyword>
<feature type="compositionally biased region" description="Basic and acidic residues" evidence="14">
    <location>
        <begin position="501"/>
        <end position="511"/>
    </location>
</feature>
<evidence type="ECO:0000256" key="14">
    <source>
        <dbReference type="SAM" id="MobiDB-lite"/>
    </source>
</evidence>
<evidence type="ECO:0000256" key="3">
    <source>
        <dbReference type="ARBA" id="ARBA00011073"/>
    </source>
</evidence>
<feature type="region of interest" description="Disordered" evidence="14">
    <location>
        <begin position="711"/>
        <end position="759"/>
    </location>
</feature>
<dbReference type="GO" id="GO:0046872">
    <property type="term" value="F:metal ion binding"/>
    <property type="evidence" value="ECO:0007669"/>
    <property type="project" value="UniProtKB-KW"/>
</dbReference>
<gene>
    <name evidence="18" type="primary">apr</name>
</gene>
<feature type="compositionally biased region" description="Acidic residues" evidence="14">
    <location>
        <begin position="415"/>
        <end position="429"/>
    </location>
</feature>
<dbReference type="AlphaFoldDB" id="Q9KF03"/>
<feature type="region of interest" description="Disordered" evidence="14">
    <location>
        <begin position="376"/>
        <end position="527"/>
    </location>
</feature>
<feature type="transmembrane region" description="Helical" evidence="15">
    <location>
        <begin position="765"/>
        <end position="783"/>
    </location>
</feature>
<evidence type="ECO:0000259" key="17">
    <source>
        <dbReference type="PROSITE" id="PS50847"/>
    </source>
</evidence>
<keyword evidence="12" id="KW-0572">Peptidoglycan-anchor</keyword>
<comment type="cofactor">
    <cofactor evidence="1">
        <name>Ca(2+)</name>
        <dbReference type="ChEBI" id="CHEBI:29108"/>
    </cofactor>
</comment>
<evidence type="ECO:0000256" key="13">
    <source>
        <dbReference type="PROSITE-ProRule" id="PRU01240"/>
    </source>
</evidence>
<dbReference type="InterPro" id="IPR000209">
    <property type="entry name" value="Peptidase_S8/S53_dom"/>
</dbReference>
<feature type="compositionally biased region" description="Polar residues" evidence="14">
    <location>
        <begin position="750"/>
        <end position="759"/>
    </location>
</feature>
<dbReference type="NCBIfam" id="TIGR01167">
    <property type="entry name" value="LPXTG_anchor"/>
    <property type="match status" value="1"/>
</dbReference>
<evidence type="ECO:0000256" key="5">
    <source>
        <dbReference type="ARBA" id="ARBA00022525"/>
    </source>
</evidence>
<evidence type="ECO:0000256" key="16">
    <source>
        <dbReference type="SAM" id="SignalP"/>
    </source>
</evidence>
<feature type="domain" description="Gram-positive cocci surface proteins LPxTG" evidence="17">
    <location>
        <begin position="758"/>
        <end position="792"/>
    </location>
</feature>
<organism evidence="18 19">
    <name type="scientific">Halalkalibacterium halodurans (strain ATCC BAA-125 / DSM 18197 / FERM 7344 / JCM 9153 / C-125)</name>
    <name type="common">Bacillus halodurans</name>
    <dbReference type="NCBI Taxonomy" id="272558"/>
    <lineage>
        <taxon>Bacteria</taxon>
        <taxon>Bacillati</taxon>
        <taxon>Bacillota</taxon>
        <taxon>Bacilli</taxon>
        <taxon>Bacillales</taxon>
        <taxon>Bacillaceae</taxon>
        <taxon>Halalkalibacterium (ex Joshi et al. 2022)</taxon>
    </lineage>
</organism>
<evidence type="ECO:0000256" key="11">
    <source>
        <dbReference type="ARBA" id="ARBA00022837"/>
    </source>
</evidence>
<keyword evidence="7" id="KW-0479">Metal-binding</keyword>
<dbReference type="Pfam" id="PF00082">
    <property type="entry name" value="Peptidase_S8"/>
    <property type="match status" value="1"/>
</dbReference>
<dbReference type="InterPro" id="IPR050131">
    <property type="entry name" value="Peptidase_S8_subtilisin-like"/>
</dbReference>
<dbReference type="eggNOG" id="COG1404">
    <property type="taxonomic scope" value="Bacteria"/>
</dbReference>
<evidence type="ECO:0000313" key="18">
    <source>
        <dbReference type="EMBL" id="BAB04415.1"/>
    </source>
</evidence>
<evidence type="ECO:0000256" key="6">
    <source>
        <dbReference type="ARBA" id="ARBA00022670"/>
    </source>
</evidence>
<keyword evidence="11" id="KW-0106">Calcium</keyword>
<feature type="active site" description="Charge relay system" evidence="13">
    <location>
        <position position="136"/>
    </location>
</feature>
<evidence type="ECO:0000313" key="19">
    <source>
        <dbReference type="Proteomes" id="UP000001258"/>
    </source>
</evidence>
<name>Q9KF03_HALH5</name>
<comment type="subcellular location">
    <subcellularLocation>
        <location evidence="2">Secreted</location>
        <location evidence="2">Cell wall</location>
        <topology evidence="2">Peptidoglycan-anchor</topology>
    </subcellularLocation>
</comment>
<dbReference type="Pfam" id="PF00746">
    <property type="entry name" value="Gram_pos_anchor"/>
    <property type="match status" value="1"/>
</dbReference>
<dbReference type="PANTHER" id="PTHR43806">
    <property type="entry name" value="PEPTIDASE S8"/>
    <property type="match status" value="1"/>
</dbReference>
<feature type="compositionally biased region" description="Low complexity" evidence="14">
    <location>
        <begin position="716"/>
        <end position="735"/>
    </location>
</feature>
<dbReference type="GO" id="GO:0006508">
    <property type="term" value="P:proteolysis"/>
    <property type="evidence" value="ECO:0007669"/>
    <property type="project" value="UniProtKB-KW"/>
</dbReference>
<dbReference type="KEGG" id="bha:BH0696"/>
<evidence type="ECO:0000256" key="2">
    <source>
        <dbReference type="ARBA" id="ARBA00004168"/>
    </source>
</evidence>
<feature type="active site" description="Charge relay system" evidence="13">
    <location>
        <position position="323"/>
    </location>
</feature>
<dbReference type="PRINTS" id="PR00723">
    <property type="entry name" value="SUBTILISIN"/>
</dbReference>
<evidence type="ECO:0000256" key="15">
    <source>
        <dbReference type="SAM" id="Phobius"/>
    </source>
</evidence>
<keyword evidence="19" id="KW-1185">Reference proteome</keyword>
<dbReference type="OrthoDB" id="9798386at2"/>
<dbReference type="CDD" id="cd00267">
    <property type="entry name" value="ABC_ATPase"/>
    <property type="match status" value="1"/>
</dbReference>
<dbReference type="CDD" id="cd07477">
    <property type="entry name" value="Peptidases_S8_Subtilisin_subset"/>
    <property type="match status" value="1"/>
</dbReference>
<keyword evidence="5" id="KW-0964">Secreted</keyword>
<dbReference type="PROSITE" id="PS50847">
    <property type="entry name" value="GRAM_POS_ANCHORING"/>
    <property type="match status" value="1"/>
</dbReference>
<dbReference type="PANTHER" id="PTHR43806:SF11">
    <property type="entry name" value="CEREVISIN-RELATED"/>
    <property type="match status" value="1"/>
</dbReference>
<evidence type="ECO:0000256" key="7">
    <source>
        <dbReference type="ARBA" id="ARBA00022723"/>
    </source>
</evidence>
<keyword evidence="6 13" id="KW-0645">Protease</keyword>
<reference evidence="18 19" key="1">
    <citation type="journal article" date="2000" name="Nucleic Acids Res.">
        <title>Complete genome sequence of the alkaliphilic bacterium Bacillus halodurans and genomic sequence comparison with Bacillus subtilis.</title>
        <authorList>
            <person name="Takami H."/>
            <person name="Nakasone K."/>
            <person name="Takaki Y."/>
            <person name="Maeno G."/>
            <person name="Sasaki R."/>
            <person name="Masui N."/>
            <person name="Fuji F."/>
            <person name="Hirama C."/>
            <person name="Nakamura Y."/>
            <person name="Ogasawara N."/>
            <person name="Kuhara S."/>
            <person name="Horikoshi K."/>
        </authorList>
    </citation>
    <scope>NUCLEOTIDE SEQUENCE [LARGE SCALE GENOMIC DNA]</scope>
    <source>
        <strain evidence="19">ATCC BAA-125 / DSM 18197 / FERM 7344 / JCM 9153 / C-125</strain>
    </source>
</reference>
<evidence type="ECO:0000256" key="9">
    <source>
        <dbReference type="ARBA" id="ARBA00022801"/>
    </source>
</evidence>
<keyword evidence="15" id="KW-0812">Transmembrane</keyword>
<keyword evidence="8 16" id="KW-0732">Signal</keyword>
<feature type="signal peptide" evidence="16">
    <location>
        <begin position="1"/>
        <end position="28"/>
    </location>
</feature>
<feature type="chain" id="PRO_5004329640" evidence="16">
    <location>
        <begin position="29"/>
        <end position="792"/>
    </location>
</feature>
<dbReference type="InterPro" id="IPR036852">
    <property type="entry name" value="Peptidase_S8/S53_dom_sf"/>
</dbReference>
<feature type="compositionally biased region" description="Acidic residues" evidence="14">
    <location>
        <begin position="449"/>
        <end position="458"/>
    </location>
</feature>
<evidence type="ECO:0000256" key="1">
    <source>
        <dbReference type="ARBA" id="ARBA00001913"/>
    </source>
</evidence>